<dbReference type="InterPro" id="IPR051222">
    <property type="entry name" value="PPR/CCM1_RNA-binding"/>
</dbReference>
<dbReference type="InterPro" id="IPR011990">
    <property type="entry name" value="TPR-like_helical_dom_sf"/>
</dbReference>
<keyword evidence="4" id="KW-1185">Reference proteome</keyword>
<keyword evidence="1" id="KW-0677">Repeat</keyword>
<comment type="caution">
    <text evidence="3">The sequence shown here is derived from an EMBL/GenBank/DDBJ whole genome shotgun (WGS) entry which is preliminary data.</text>
</comment>
<protein>
    <submittedName>
        <fullName evidence="3">Uncharacterized protein</fullName>
    </submittedName>
</protein>
<evidence type="ECO:0000256" key="1">
    <source>
        <dbReference type="ARBA" id="ARBA00022737"/>
    </source>
</evidence>
<feature type="region of interest" description="Disordered" evidence="2">
    <location>
        <begin position="1"/>
        <end position="22"/>
    </location>
</feature>
<dbReference type="PANTHER" id="PTHR47942">
    <property type="entry name" value="TETRATRICOPEPTIDE REPEAT (TPR)-LIKE SUPERFAMILY PROTEIN-RELATED"/>
    <property type="match status" value="1"/>
</dbReference>
<accession>A0ABD3MJZ4</accession>
<evidence type="ECO:0000256" key="2">
    <source>
        <dbReference type="SAM" id="MobiDB-lite"/>
    </source>
</evidence>
<dbReference type="Proteomes" id="UP001530293">
    <property type="component" value="Unassembled WGS sequence"/>
</dbReference>
<evidence type="ECO:0000313" key="4">
    <source>
        <dbReference type="Proteomes" id="UP001530293"/>
    </source>
</evidence>
<organism evidence="3 4">
    <name type="scientific">Discostella pseudostelligera</name>
    <dbReference type="NCBI Taxonomy" id="259834"/>
    <lineage>
        <taxon>Eukaryota</taxon>
        <taxon>Sar</taxon>
        <taxon>Stramenopiles</taxon>
        <taxon>Ochrophyta</taxon>
        <taxon>Bacillariophyta</taxon>
        <taxon>Coscinodiscophyceae</taxon>
        <taxon>Thalassiosirophycidae</taxon>
        <taxon>Stephanodiscales</taxon>
        <taxon>Stephanodiscaceae</taxon>
        <taxon>Discostella</taxon>
    </lineage>
</organism>
<proteinExistence type="predicted"/>
<dbReference type="EMBL" id="JALLBG020000127">
    <property type="protein sequence ID" value="KAL3763136.1"/>
    <property type="molecule type" value="Genomic_DNA"/>
</dbReference>
<dbReference type="PANTHER" id="PTHR47942:SF63">
    <property type="entry name" value="PENTATRICOPEPTIDE REPEAT-CONTAINING PROTEIN"/>
    <property type="match status" value="1"/>
</dbReference>
<gene>
    <name evidence="3" type="ORF">ACHAWU_005087</name>
</gene>
<name>A0ABD3MJZ4_9STRA</name>
<reference evidence="3 4" key="1">
    <citation type="submission" date="2024-10" db="EMBL/GenBank/DDBJ databases">
        <title>Updated reference genomes for cyclostephanoid diatoms.</title>
        <authorList>
            <person name="Roberts W.R."/>
            <person name="Alverson A.J."/>
        </authorList>
    </citation>
    <scope>NUCLEOTIDE SEQUENCE [LARGE SCALE GENOMIC DNA]</scope>
    <source>
        <strain evidence="3 4">AJA232-27</strain>
    </source>
</reference>
<dbReference type="AlphaFoldDB" id="A0ABD3MJZ4"/>
<dbReference type="Gene3D" id="1.25.40.10">
    <property type="entry name" value="Tetratricopeptide repeat domain"/>
    <property type="match status" value="2"/>
</dbReference>
<evidence type="ECO:0000313" key="3">
    <source>
        <dbReference type="EMBL" id="KAL3763136.1"/>
    </source>
</evidence>
<sequence length="539" mass="60715">MSSERTRMMKRRGGGRSATATQPSSSRAYRFIAATSLSLAFLDPTRLLHAQAYISTGLPAHVHRAYLRKLTDDICNTDPGTLTTQEVSNTAMLMSAWASAPKKLRESGKERAMKVENLLKRIIDERRAGNVEAIARTEDYNTVMKTWASSGEKSAAAFRVEQILINMQDMYASGDQDVQPNLESFQTAIEAWTQATDTDTNALARATQILDWMTKLYLSSANDHAMPHTSCFYTILKSWAASGKLEAPIMSEHLLMQMQHLQTKHEIQSAKPDTKCFNIVLSNWLKSRDISAEKRIRQIFEYMDDCRRRGAMDIKPDASTYNIVIASIAPAVKEHIDMGGARRADKILARLERGYLEGDKSLMPDTILYNQVIDYWAKTQSVSGHFLKARDVLDRQISMYESGGVRKCRPDVTGYTSVIGACASTSGSKLERRRSFNLAHETFMECCKAKYTQPNDVTYGLMFKAVGRLLPEKEERDRYAKVLFGLCCDDGCLGEMAFKRMLEAMSDELLNELSISRNYAELPEEWKSNAANAANQRKR</sequence>